<evidence type="ECO:0000313" key="3">
    <source>
        <dbReference type="EMBL" id="KAK4006848.1"/>
    </source>
</evidence>
<proteinExistence type="predicted"/>
<evidence type="ECO:0000259" key="2">
    <source>
        <dbReference type="Pfam" id="PF16064"/>
    </source>
</evidence>
<name>A0ABQ9Z1U7_9CRUS</name>
<dbReference type="InterPro" id="IPR032071">
    <property type="entry name" value="DUF4806"/>
</dbReference>
<reference evidence="3 4" key="1">
    <citation type="journal article" date="2023" name="Nucleic Acids Res.">
        <title>The hologenome of Daphnia magna reveals possible DNA methylation and microbiome-mediated evolution of the host genome.</title>
        <authorList>
            <person name="Chaturvedi A."/>
            <person name="Li X."/>
            <person name="Dhandapani V."/>
            <person name="Marshall H."/>
            <person name="Kissane S."/>
            <person name="Cuenca-Cambronero M."/>
            <person name="Asole G."/>
            <person name="Calvet F."/>
            <person name="Ruiz-Romero M."/>
            <person name="Marangio P."/>
            <person name="Guigo R."/>
            <person name="Rago D."/>
            <person name="Mirbahai L."/>
            <person name="Eastwood N."/>
            <person name="Colbourne J.K."/>
            <person name="Zhou J."/>
            <person name="Mallon E."/>
            <person name="Orsini L."/>
        </authorList>
    </citation>
    <scope>NUCLEOTIDE SEQUENCE [LARGE SCALE GENOMIC DNA]</scope>
    <source>
        <strain evidence="3">LRV0_1</strain>
    </source>
</reference>
<dbReference type="EMBL" id="JAOYFB010000002">
    <property type="protein sequence ID" value="KAK4006848.1"/>
    <property type="molecule type" value="Genomic_DNA"/>
</dbReference>
<keyword evidence="4" id="KW-1185">Reference proteome</keyword>
<evidence type="ECO:0000256" key="1">
    <source>
        <dbReference type="SAM" id="MobiDB-lite"/>
    </source>
</evidence>
<feature type="region of interest" description="Disordered" evidence="1">
    <location>
        <begin position="1"/>
        <end position="42"/>
    </location>
</feature>
<protein>
    <recommendedName>
        <fullName evidence="2">DUF4806 domain-containing protein</fullName>
    </recommendedName>
</protein>
<dbReference type="Proteomes" id="UP001234178">
    <property type="component" value="Unassembled WGS sequence"/>
</dbReference>
<gene>
    <name evidence="3" type="ORF">OUZ56_012005</name>
</gene>
<evidence type="ECO:0000313" key="4">
    <source>
        <dbReference type="Proteomes" id="UP001234178"/>
    </source>
</evidence>
<feature type="compositionally biased region" description="Polar residues" evidence="1">
    <location>
        <begin position="78"/>
        <end position="96"/>
    </location>
</feature>
<feature type="region of interest" description="Disordered" evidence="1">
    <location>
        <begin position="78"/>
        <end position="106"/>
    </location>
</feature>
<accession>A0ABQ9Z1U7</accession>
<dbReference type="PANTHER" id="PTHR34153">
    <property type="entry name" value="SI:CH211-262H13.3-RELATED-RELATED"/>
    <property type="match status" value="1"/>
</dbReference>
<feature type="compositionally biased region" description="Basic residues" evidence="1">
    <location>
        <begin position="1"/>
        <end position="12"/>
    </location>
</feature>
<dbReference type="Pfam" id="PF16064">
    <property type="entry name" value="DUF4806"/>
    <property type="match status" value="1"/>
</dbReference>
<feature type="domain" description="DUF4806" evidence="2">
    <location>
        <begin position="268"/>
        <end position="351"/>
    </location>
</feature>
<organism evidence="3 4">
    <name type="scientific">Daphnia magna</name>
    <dbReference type="NCBI Taxonomy" id="35525"/>
    <lineage>
        <taxon>Eukaryota</taxon>
        <taxon>Metazoa</taxon>
        <taxon>Ecdysozoa</taxon>
        <taxon>Arthropoda</taxon>
        <taxon>Crustacea</taxon>
        <taxon>Branchiopoda</taxon>
        <taxon>Diplostraca</taxon>
        <taxon>Cladocera</taxon>
        <taxon>Anomopoda</taxon>
        <taxon>Daphniidae</taxon>
        <taxon>Daphnia</taxon>
    </lineage>
</organism>
<comment type="caution">
    <text evidence="3">The sequence shown here is derived from an EMBL/GenBank/DDBJ whole genome shotgun (WGS) entry which is preliminary data.</text>
</comment>
<sequence>MYGRGKRKKRPRQVYSPAEDSASEEDNISDTENNTVTLPPVPRNFAASFTKSLLQSNNNLQDSQSQFATSGFLTSTQYPDEQESQVINSLNGSPTQGEMEADDSNTLNLSSYNNTAAAAPSVPDRSIIPLLPVNSTVADAARVLATSYTQLLPDNRNALPTGVLSHSPSLSPAHRTSPLAHVNRRLPTNMEHLSLPLRQSQQIQLPSQPQSNDSNDKEATFKHRVLRFLCQNLEKTAQLEAKMDMLIAKSNNNLSQSVMENDQSTLVDMSELPLKTRDDLVAYEKLLETNADQYLKLVRMVKQIGGETLADAVKRAWERVLSLEVRAVVNWSGKKRKDKPQKHKLQGMKVTEAIFTGIRHAKEFAQVTDNALMKENRNAVKHAAETVRNKTGIVPQEPGSDSNDE</sequence>
<dbReference type="PANTHER" id="PTHR34153:SF2">
    <property type="entry name" value="SI:CH211-262H13.3-RELATED"/>
    <property type="match status" value="1"/>
</dbReference>